<reference evidence="2 3" key="1">
    <citation type="journal article" date="2019" name="Commun. Biol.">
        <title>The bagworm genome reveals a unique fibroin gene that provides high tensile strength.</title>
        <authorList>
            <person name="Kono N."/>
            <person name="Nakamura H."/>
            <person name="Ohtoshi R."/>
            <person name="Tomita M."/>
            <person name="Numata K."/>
            <person name="Arakawa K."/>
        </authorList>
    </citation>
    <scope>NUCLEOTIDE SEQUENCE [LARGE SCALE GENOMIC DNA]</scope>
</reference>
<comment type="caution">
    <text evidence="2">The sequence shown here is derived from an EMBL/GenBank/DDBJ whole genome shotgun (WGS) entry which is preliminary data.</text>
</comment>
<proteinExistence type="predicted"/>
<keyword evidence="3" id="KW-1185">Reference proteome</keyword>
<evidence type="ECO:0000313" key="3">
    <source>
        <dbReference type="Proteomes" id="UP000299102"/>
    </source>
</evidence>
<dbReference type="Proteomes" id="UP000299102">
    <property type="component" value="Unassembled WGS sequence"/>
</dbReference>
<gene>
    <name evidence="2" type="ORF">EVAR_2611_1</name>
</gene>
<evidence type="ECO:0000313" key="2">
    <source>
        <dbReference type="EMBL" id="GBP03159.1"/>
    </source>
</evidence>
<name>A0A4C1SLX3_EUMVA</name>
<protein>
    <submittedName>
        <fullName evidence="2">Uncharacterized protein</fullName>
    </submittedName>
</protein>
<feature type="region of interest" description="Disordered" evidence="1">
    <location>
        <begin position="1"/>
        <end position="43"/>
    </location>
</feature>
<accession>A0A4C1SLX3</accession>
<evidence type="ECO:0000256" key="1">
    <source>
        <dbReference type="SAM" id="MobiDB-lite"/>
    </source>
</evidence>
<organism evidence="2 3">
    <name type="scientific">Eumeta variegata</name>
    <name type="common">Bagworm moth</name>
    <name type="synonym">Eumeta japonica</name>
    <dbReference type="NCBI Taxonomy" id="151549"/>
    <lineage>
        <taxon>Eukaryota</taxon>
        <taxon>Metazoa</taxon>
        <taxon>Ecdysozoa</taxon>
        <taxon>Arthropoda</taxon>
        <taxon>Hexapoda</taxon>
        <taxon>Insecta</taxon>
        <taxon>Pterygota</taxon>
        <taxon>Neoptera</taxon>
        <taxon>Endopterygota</taxon>
        <taxon>Lepidoptera</taxon>
        <taxon>Glossata</taxon>
        <taxon>Ditrysia</taxon>
        <taxon>Tineoidea</taxon>
        <taxon>Psychidae</taxon>
        <taxon>Oiketicinae</taxon>
        <taxon>Eumeta</taxon>
    </lineage>
</organism>
<dbReference type="EMBL" id="BGZK01000009">
    <property type="protein sequence ID" value="GBP03159.1"/>
    <property type="molecule type" value="Genomic_DNA"/>
</dbReference>
<dbReference type="AlphaFoldDB" id="A0A4C1SLX3"/>
<sequence>MDEGSEGKIKGQRAKVYGQRAKFRGPRSKGLCTQDKHHSSSTLPSLEGCEEIILIIPTAVTPDSVDVRKRPHG</sequence>